<accession>A0A9D4DTC1</accession>
<reference evidence="1" key="2">
    <citation type="submission" date="2020-11" db="EMBL/GenBank/DDBJ databases">
        <authorList>
            <person name="McCartney M.A."/>
            <person name="Auch B."/>
            <person name="Kono T."/>
            <person name="Mallez S."/>
            <person name="Becker A."/>
            <person name="Gohl D.M."/>
            <person name="Silverstein K.A.T."/>
            <person name="Koren S."/>
            <person name="Bechman K.B."/>
            <person name="Herman A."/>
            <person name="Abrahante J.E."/>
            <person name="Garbe J."/>
        </authorList>
    </citation>
    <scope>NUCLEOTIDE SEQUENCE</scope>
    <source>
        <strain evidence="1">Duluth1</strain>
        <tissue evidence="1">Whole animal</tissue>
    </source>
</reference>
<organism evidence="1 2">
    <name type="scientific">Dreissena polymorpha</name>
    <name type="common">Zebra mussel</name>
    <name type="synonym">Mytilus polymorpha</name>
    <dbReference type="NCBI Taxonomy" id="45954"/>
    <lineage>
        <taxon>Eukaryota</taxon>
        <taxon>Metazoa</taxon>
        <taxon>Spiralia</taxon>
        <taxon>Lophotrochozoa</taxon>
        <taxon>Mollusca</taxon>
        <taxon>Bivalvia</taxon>
        <taxon>Autobranchia</taxon>
        <taxon>Heteroconchia</taxon>
        <taxon>Euheterodonta</taxon>
        <taxon>Imparidentia</taxon>
        <taxon>Neoheterodontei</taxon>
        <taxon>Myida</taxon>
        <taxon>Dreissenoidea</taxon>
        <taxon>Dreissenidae</taxon>
        <taxon>Dreissena</taxon>
    </lineage>
</organism>
<gene>
    <name evidence="1" type="ORF">DPMN_189541</name>
</gene>
<evidence type="ECO:0000313" key="2">
    <source>
        <dbReference type="Proteomes" id="UP000828390"/>
    </source>
</evidence>
<dbReference type="AlphaFoldDB" id="A0A9D4DTC1"/>
<protein>
    <submittedName>
        <fullName evidence="1">Uncharacterized protein</fullName>
    </submittedName>
</protein>
<reference evidence="1" key="1">
    <citation type="journal article" date="2019" name="bioRxiv">
        <title>The Genome of the Zebra Mussel, Dreissena polymorpha: A Resource for Invasive Species Research.</title>
        <authorList>
            <person name="McCartney M.A."/>
            <person name="Auch B."/>
            <person name="Kono T."/>
            <person name="Mallez S."/>
            <person name="Zhang Y."/>
            <person name="Obille A."/>
            <person name="Becker A."/>
            <person name="Abrahante J.E."/>
            <person name="Garbe J."/>
            <person name="Badalamenti J.P."/>
            <person name="Herman A."/>
            <person name="Mangelson H."/>
            <person name="Liachko I."/>
            <person name="Sullivan S."/>
            <person name="Sone E.D."/>
            <person name="Koren S."/>
            <person name="Silverstein K.A.T."/>
            <person name="Beckman K.B."/>
            <person name="Gohl D.M."/>
        </authorList>
    </citation>
    <scope>NUCLEOTIDE SEQUENCE</scope>
    <source>
        <strain evidence="1">Duluth1</strain>
        <tissue evidence="1">Whole animal</tissue>
    </source>
</reference>
<dbReference type="Proteomes" id="UP000828390">
    <property type="component" value="Unassembled WGS sequence"/>
</dbReference>
<dbReference type="EMBL" id="JAIWYP010000010">
    <property type="protein sequence ID" value="KAH3754858.1"/>
    <property type="molecule type" value="Genomic_DNA"/>
</dbReference>
<keyword evidence="2" id="KW-1185">Reference proteome</keyword>
<proteinExistence type="predicted"/>
<evidence type="ECO:0000313" key="1">
    <source>
        <dbReference type="EMBL" id="KAH3754858.1"/>
    </source>
</evidence>
<sequence length="75" mass="8112">MGAVLPLLETKYLTDSHETWHTYSAQCAENVGSVADPPNDVIDVLTEVKVATYDVSGTSIRRPITTKLTSFGGSR</sequence>
<name>A0A9D4DTC1_DREPO</name>
<comment type="caution">
    <text evidence="1">The sequence shown here is derived from an EMBL/GenBank/DDBJ whole genome shotgun (WGS) entry which is preliminary data.</text>
</comment>